<dbReference type="EC" id="2.6.1.22" evidence="3"/>
<evidence type="ECO:0000256" key="6">
    <source>
        <dbReference type="ARBA" id="ARBA00022679"/>
    </source>
</evidence>
<dbReference type="GO" id="GO:0009450">
    <property type="term" value="P:gamma-aminobutyric acid catabolic process"/>
    <property type="evidence" value="ECO:0007669"/>
    <property type="project" value="TreeGrafter"/>
</dbReference>
<evidence type="ECO:0000256" key="10">
    <source>
        <dbReference type="ARBA" id="ARBA00030857"/>
    </source>
</evidence>
<dbReference type="InterPro" id="IPR004631">
    <property type="entry name" value="4NH2But_aminotransferase_euk"/>
</dbReference>
<dbReference type="Gene3D" id="3.40.640.10">
    <property type="entry name" value="Type I PLP-dependent aspartate aminotransferase-like (Major domain)"/>
    <property type="match status" value="1"/>
</dbReference>
<dbReference type="EC" id="2.6.1.19" evidence="4"/>
<evidence type="ECO:0000256" key="11">
    <source>
        <dbReference type="ARBA" id="ARBA00031787"/>
    </source>
</evidence>
<sequence>MPSVTGTNAHPCPASAESVPIYFCPKSAALMKATTSILRPFVNIVQSRAFNSVLSLEPSGPTVKTEIPGPKSKQLIAELQKTQNAQSTAFILDVDKSIGNYCVDVDGNVLLDVYEQIASLPLGYNHPSITQVFTDPKNLSQLVNRPALGVNPTPQYVKQIEQTLHPIAPKGMDHIQPMMCGSCSNENAFKAICIWYAEKQRNGKPHTEEELQSTLLNKAPGSPNVTLMSFEGGFHGRTIGALACTHSKAIHKLDIPTFDWPIAPFPRYKYPLEENERENKKEDERCLARIEELFHEYNKNNKPVVGAIVEPVQSEGGDYHGSKEFFQNLQRIIKKNGAALLIDEVQTGLGATGKFWAHEHFSLPESPDLVTFSKKFQTGGYFAKKEFNPKQPYRIFNTWMGEPSKLLVLDAILKTVKNENLIENTRKTGDVLLNGLKDLSKKYPNLILNTRGLGTFCAFDMKNSSVRDKFTTKMRNAAVMIGPCGDVSIRFRPALIFTEKHANIFLDKMNEVVKNF</sequence>
<evidence type="ECO:0000256" key="2">
    <source>
        <dbReference type="ARBA" id="ARBA00008954"/>
    </source>
</evidence>
<accession>A0A813RLV6</accession>
<dbReference type="EMBL" id="CAJNOQ010000315">
    <property type="protein sequence ID" value="CAF0786567.1"/>
    <property type="molecule type" value="Genomic_DNA"/>
</dbReference>
<comment type="similarity">
    <text evidence="2 12">Belongs to the class-III pyridoxal-phosphate-dependent aminotransferase family.</text>
</comment>
<protein>
    <recommendedName>
        <fullName evidence="10">(S)-3-amino-2-methylpropionate transaminase</fullName>
        <ecNumber evidence="4">2.6.1.19</ecNumber>
        <ecNumber evidence="3">2.6.1.22</ecNumber>
    </recommendedName>
    <alternativeName>
        <fullName evidence="11">GABA aminotransferase</fullName>
    </alternativeName>
    <alternativeName>
        <fullName evidence="9">Gamma-amino-N-butyrate transaminase</fullName>
    </alternativeName>
    <alternativeName>
        <fullName evidence="8">L-AIBAT</fullName>
    </alternativeName>
</protein>
<dbReference type="Proteomes" id="UP000681722">
    <property type="component" value="Unassembled WGS sequence"/>
</dbReference>
<dbReference type="AlphaFoldDB" id="A0A813RLV6"/>
<keyword evidence="17" id="KW-1185">Reference proteome</keyword>
<proteinExistence type="inferred from homology"/>
<evidence type="ECO:0000256" key="1">
    <source>
        <dbReference type="ARBA" id="ARBA00001933"/>
    </source>
</evidence>
<dbReference type="EMBL" id="CAJOBA010000895">
    <property type="protein sequence ID" value="CAF3563664.1"/>
    <property type="molecule type" value="Genomic_DNA"/>
</dbReference>
<dbReference type="InterPro" id="IPR015421">
    <property type="entry name" value="PyrdxlP-dep_Trfase_major"/>
</dbReference>
<evidence type="ECO:0000256" key="12">
    <source>
        <dbReference type="RuleBase" id="RU003560"/>
    </source>
</evidence>
<dbReference type="NCBIfam" id="TIGR00699">
    <property type="entry name" value="GABAtrns_euk"/>
    <property type="match status" value="1"/>
</dbReference>
<dbReference type="FunFam" id="3.40.640.10:FF:000029">
    <property type="entry name" value="4-aminobutyrate aminotransferase, mitochondrial"/>
    <property type="match status" value="1"/>
</dbReference>
<dbReference type="CDD" id="cd00610">
    <property type="entry name" value="OAT_like"/>
    <property type="match status" value="1"/>
</dbReference>
<dbReference type="Proteomes" id="UP000663829">
    <property type="component" value="Unassembled WGS sequence"/>
</dbReference>
<evidence type="ECO:0000313" key="17">
    <source>
        <dbReference type="Proteomes" id="UP000663829"/>
    </source>
</evidence>
<dbReference type="GO" id="GO:0034386">
    <property type="term" value="F:4-aminobutyrate:2-oxoglutarate transaminase activity"/>
    <property type="evidence" value="ECO:0007669"/>
    <property type="project" value="UniProtKB-EC"/>
</dbReference>
<dbReference type="InterPro" id="IPR015424">
    <property type="entry name" value="PyrdxlP-dep_Trfase"/>
</dbReference>
<evidence type="ECO:0000313" key="13">
    <source>
        <dbReference type="EMBL" id="CAF0781881.1"/>
    </source>
</evidence>
<evidence type="ECO:0000256" key="9">
    <source>
        <dbReference type="ARBA" id="ARBA00030204"/>
    </source>
</evidence>
<evidence type="ECO:0000313" key="16">
    <source>
        <dbReference type="EMBL" id="CAF3570388.1"/>
    </source>
</evidence>
<dbReference type="Pfam" id="PF00202">
    <property type="entry name" value="Aminotran_3"/>
    <property type="match status" value="1"/>
</dbReference>
<name>A0A813RLV6_9BILA</name>
<evidence type="ECO:0000256" key="3">
    <source>
        <dbReference type="ARBA" id="ARBA00012876"/>
    </source>
</evidence>
<dbReference type="InterPro" id="IPR049704">
    <property type="entry name" value="Aminotrans_3_PPA_site"/>
</dbReference>
<keyword evidence="5" id="KW-0032">Aminotransferase</keyword>
<dbReference type="GO" id="GO:0047298">
    <property type="term" value="F:(S)-3-amino-2-methylpropionate transaminase activity"/>
    <property type="evidence" value="ECO:0007669"/>
    <property type="project" value="UniProtKB-EC"/>
</dbReference>
<dbReference type="GO" id="GO:0005739">
    <property type="term" value="C:mitochondrion"/>
    <property type="evidence" value="ECO:0007669"/>
    <property type="project" value="TreeGrafter"/>
</dbReference>
<dbReference type="Proteomes" id="UP000677228">
    <property type="component" value="Unassembled WGS sequence"/>
</dbReference>
<dbReference type="GO" id="GO:0030170">
    <property type="term" value="F:pyridoxal phosphate binding"/>
    <property type="evidence" value="ECO:0007669"/>
    <property type="project" value="InterPro"/>
</dbReference>
<dbReference type="Gene3D" id="3.90.1150.10">
    <property type="entry name" value="Aspartate Aminotransferase, domain 1"/>
    <property type="match status" value="1"/>
</dbReference>
<comment type="caution">
    <text evidence="14">The sequence shown here is derived from an EMBL/GenBank/DDBJ whole genome shotgun (WGS) entry which is preliminary data.</text>
</comment>
<reference evidence="14" key="1">
    <citation type="submission" date="2021-02" db="EMBL/GenBank/DDBJ databases">
        <authorList>
            <person name="Nowell W R."/>
        </authorList>
    </citation>
    <scope>NUCLEOTIDE SEQUENCE</scope>
</reference>
<dbReference type="PANTHER" id="PTHR43206">
    <property type="entry name" value="AMINOTRANSFERASE"/>
    <property type="match status" value="1"/>
</dbReference>
<dbReference type="PANTHER" id="PTHR43206:SF1">
    <property type="entry name" value="4-AMINOBUTYRATE AMINOTRANSFERASE, MITOCHONDRIAL"/>
    <property type="match status" value="1"/>
</dbReference>
<evidence type="ECO:0000256" key="4">
    <source>
        <dbReference type="ARBA" id="ARBA00012912"/>
    </source>
</evidence>
<keyword evidence="7 12" id="KW-0663">Pyridoxal phosphate</keyword>
<dbReference type="PROSITE" id="PS00600">
    <property type="entry name" value="AA_TRANSFER_CLASS_3"/>
    <property type="match status" value="1"/>
</dbReference>
<dbReference type="Proteomes" id="UP000682733">
    <property type="component" value="Unassembled WGS sequence"/>
</dbReference>
<evidence type="ECO:0000256" key="8">
    <source>
        <dbReference type="ARBA" id="ARBA00029760"/>
    </source>
</evidence>
<evidence type="ECO:0000256" key="7">
    <source>
        <dbReference type="ARBA" id="ARBA00022898"/>
    </source>
</evidence>
<dbReference type="InterPro" id="IPR005814">
    <property type="entry name" value="Aminotrans_3"/>
</dbReference>
<dbReference type="InterPro" id="IPR015422">
    <property type="entry name" value="PyrdxlP-dep_Trfase_small"/>
</dbReference>
<evidence type="ECO:0000313" key="14">
    <source>
        <dbReference type="EMBL" id="CAF0786567.1"/>
    </source>
</evidence>
<dbReference type="OrthoDB" id="5419315at2759"/>
<gene>
    <name evidence="14" type="ORF">GPM918_LOCUS2766</name>
    <name evidence="13" type="ORF">OVA965_LOCUS3656</name>
    <name evidence="16" type="ORF">SRO942_LOCUS2766</name>
    <name evidence="15" type="ORF">TMI583_LOCUS3655</name>
</gene>
<keyword evidence="6" id="KW-0808">Transferase</keyword>
<organism evidence="14 17">
    <name type="scientific">Didymodactylos carnosus</name>
    <dbReference type="NCBI Taxonomy" id="1234261"/>
    <lineage>
        <taxon>Eukaryota</taxon>
        <taxon>Metazoa</taxon>
        <taxon>Spiralia</taxon>
        <taxon>Gnathifera</taxon>
        <taxon>Rotifera</taxon>
        <taxon>Eurotatoria</taxon>
        <taxon>Bdelloidea</taxon>
        <taxon>Philodinida</taxon>
        <taxon>Philodinidae</taxon>
        <taxon>Didymodactylos</taxon>
    </lineage>
</organism>
<dbReference type="EMBL" id="CAJNOK010000895">
    <property type="protein sequence ID" value="CAF0781881.1"/>
    <property type="molecule type" value="Genomic_DNA"/>
</dbReference>
<dbReference type="SUPFAM" id="SSF53383">
    <property type="entry name" value="PLP-dependent transferases"/>
    <property type="match status" value="1"/>
</dbReference>
<dbReference type="EMBL" id="CAJOBC010000315">
    <property type="protein sequence ID" value="CAF3570388.1"/>
    <property type="molecule type" value="Genomic_DNA"/>
</dbReference>
<evidence type="ECO:0000313" key="15">
    <source>
        <dbReference type="EMBL" id="CAF3563664.1"/>
    </source>
</evidence>
<evidence type="ECO:0000256" key="5">
    <source>
        <dbReference type="ARBA" id="ARBA00022576"/>
    </source>
</evidence>
<dbReference type="PIRSF" id="PIRSF000521">
    <property type="entry name" value="Transaminase_4ab_Lys_Orn"/>
    <property type="match status" value="1"/>
</dbReference>
<comment type="cofactor">
    <cofactor evidence="1">
        <name>pyridoxal 5'-phosphate</name>
        <dbReference type="ChEBI" id="CHEBI:597326"/>
    </cofactor>
</comment>